<dbReference type="InterPro" id="IPR049900">
    <property type="entry name" value="PKS_mFAS_DH"/>
</dbReference>
<keyword evidence="3" id="KW-0808">Transferase</keyword>
<dbReference type="Pfam" id="PF00550">
    <property type="entry name" value="PP-binding"/>
    <property type="match status" value="2"/>
</dbReference>
<dbReference type="CDD" id="cd00833">
    <property type="entry name" value="PKS"/>
    <property type="match status" value="1"/>
</dbReference>
<dbReference type="SUPFAM" id="SSF52151">
    <property type="entry name" value="FabD/lysophospholipase-like"/>
    <property type="match status" value="2"/>
</dbReference>
<dbReference type="Pfam" id="PF00698">
    <property type="entry name" value="Acyl_transf_1"/>
    <property type="match status" value="2"/>
</dbReference>
<feature type="domain" description="Carrier" evidence="6">
    <location>
        <begin position="764"/>
        <end position="839"/>
    </location>
</feature>
<dbReference type="InterPro" id="IPR009081">
    <property type="entry name" value="PP-bd_ACP"/>
</dbReference>
<dbReference type="InterPro" id="IPR014043">
    <property type="entry name" value="Acyl_transferase_dom"/>
</dbReference>
<evidence type="ECO:0000256" key="1">
    <source>
        <dbReference type="ARBA" id="ARBA00022450"/>
    </source>
</evidence>
<keyword evidence="4" id="KW-0012">Acyltransferase</keyword>
<dbReference type="Gene3D" id="3.10.129.110">
    <property type="entry name" value="Polyketide synthase dehydratase"/>
    <property type="match status" value="1"/>
</dbReference>
<dbReference type="Gene3D" id="3.40.47.10">
    <property type="match status" value="1"/>
</dbReference>
<dbReference type="InterPro" id="IPR032821">
    <property type="entry name" value="PKS_assoc"/>
</dbReference>
<dbReference type="EMBL" id="JBIAQY010000017">
    <property type="protein sequence ID" value="MFF3573247.1"/>
    <property type="molecule type" value="Genomic_DNA"/>
</dbReference>
<dbReference type="Gene3D" id="1.10.1200.10">
    <property type="entry name" value="ACP-like"/>
    <property type="match status" value="2"/>
</dbReference>
<dbReference type="Gene3D" id="3.40.366.10">
    <property type="entry name" value="Malonyl-Coenzyme A Acyl Carrier Protein, domain 2"/>
    <property type="match status" value="2"/>
</dbReference>
<organism evidence="9 10">
    <name type="scientific">Nocardia jiangxiensis</name>
    <dbReference type="NCBI Taxonomy" id="282685"/>
    <lineage>
        <taxon>Bacteria</taxon>
        <taxon>Bacillati</taxon>
        <taxon>Actinomycetota</taxon>
        <taxon>Actinomycetes</taxon>
        <taxon>Mycobacteriales</taxon>
        <taxon>Nocardiaceae</taxon>
        <taxon>Nocardia</taxon>
    </lineage>
</organism>
<dbReference type="InterPro" id="IPR014030">
    <property type="entry name" value="Ketoacyl_synth_N"/>
</dbReference>
<evidence type="ECO:0000256" key="3">
    <source>
        <dbReference type="ARBA" id="ARBA00022679"/>
    </source>
</evidence>
<dbReference type="SMART" id="SM00827">
    <property type="entry name" value="PKS_AT"/>
    <property type="match status" value="2"/>
</dbReference>
<feature type="region of interest" description="N-terminal hotdog fold" evidence="5">
    <location>
        <begin position="1742"/>
        <end position="1864"/>
    </location>
</feature>
<dbReference type="InterPro" id="IPR016039">
    <property type="entry name" value="Thiolase-like"/>
</dbReference>
<dbReference type="InterPro" id="IPR016036">
    <property type="entry name" value="Malonyl_transacylase_ACP-bd"/>
</dbReference>
<keyword evidence="2" id="KW-0597">Phosphoprotein</keyword>
<feature type="active site" description="Proton donor; for dehydratase activity" evidence="5">
    <location>
        <position position="1938"/>
    </location>
</feature>
<keyword evidence="10" id="KW-1185">Reference proteome</keyword>
<dbReference type="InterPro" id="IPR016035">
    <property type="entry name" value="Acyl_Trfase/lysoPLipase"/>
</dbReference>
<dbReference type="PANTHER" id="PTHR43775">
    <property type="entry name" value="FATTY ACID SYNTHASE"/>
    <property type="match status" value="1"/>
</dbReference>
<dbReference type="SMART" id="SM00826">
    <property type="entry name" value="PKS_DH"/>
    <property type="match status" value="1"/>
</dbReference>
<dbReference type="SUPFAM" id="SSF47336">
    <property type="entry name" value="ACP-like"/>
    <property type="match status" value="2"/>
</dbReference>
<dbReference type="SMART" id="SM00823">
    <property type="entry name" value="PKS_PP"/>
    <property type="match status" value="2"/>
</dbReference>
<dbReference type="Proteomes" id="UP001601992">
    <property type="component" value="Unassembled WGS sequence"/>
</dbReference>
<dbReference type="SMART" id="SM01294">
    <property type="entry name" value="PKS_PP_betabranch"/>
    <property type="match status" value="2"/>
</dbReference>
<dbReference type="PROSITE" id="PS52019">
    <property type="entry name" value="PKS_MFAS_DH"/>
    <property type="match status" value="1"/>
</dbReference>
<comment type="caution">
    <text evidence="9">The sequence shown here is derived from an EMBL/GenBank/DDBJ whole genome shotgun (WGS) entry which is preliminary data.</text>
</comment>
<dbReference type="Pfam" id="PF02801">
    <property type="entry name" value="Ketoacyl-synt_C"/>
    <property type="match status" value="1"/>
</dbReference>
<dbReference type="SMART" id="SM00822">
    <property type="entry name" value="PKS_KR"/>
    <property type="match status" value="2"/>
</dbReference>
<dbReference type="Gene3D" id="3.40.50.720">
    <property type="entry name" value="NAD(P)-binding Rossmann-like Domain"/>
    <property type="match status" value="2"/>
</dbReference>
<dbReference type="Pfam" id="PF21089">
    <property type="entry name" value="PKS_DH_N"/>
    <property type="match status" value="1"/>
</dbReference>
<dbReference type="InterPro" id="IPR014031">
    <property type="entry name" value="Ketoacyl_synth_C"/>
</dbReference>
<dbReference type="InterPro" id="IPR036736">
    <property type="entry name" value="ACP-like_sf"/>
</dbReference>
<sequence>MSGAGGMVSLACDVEQARDLMKAWGDALSVAAVNGRAAVVVSGSPAALGELLVECEIREVRARQIDVDYASHSSQVEAIRDDLVKVLSDIEPHSSEVALFSTVTGSLCDTAVLDGEYWYRNIRQTVEFEAAVRAACGQGYRVFVESSPHPVLVGGVQDTVGECVEDAGAVVVPSLGRGEGGLDRFLISVAQTYVRGTGVEWSSVFAESGARRISLPSYAFQRRRYWLAGGGAGSAEVAPDNMFELQWSRAPEVGERTTELTMLPWEVFEQRRITPAASTSNAVDADLARGRLVPGAAVAPDAVGTAAARGTTGLAGDAVVADVARHRAVSDGVVEEAASKSRGEATPDVVVLEVGAFGGEVVADAHALARRVLGVMQSWFAQQVSGVLLVVTRGAVALPGEDVTDLAGAAVWGLVRSAQSENPGRIVLVDTDSDLDAAAILAVGESQILVRSGAAYIARLVGVPIEPRTGNAASHSAAAGFDPSGTVLITGGTGMAGAAIARHVVTEHGVRNLVLSSRRGVQADGADDLVAELTESGAQVRVSACDVADRDALAQLLADIPAEAPLTAVIHTAGLLDDAVIGSLTPERVDTVLRAKVDGAWNLHELTRGLNLGVFALFSSMAGIVGSAGQANYAAANTFLDALATHRRAHGSAAVSLAWGLWADTSGMTARLRAEDLARMNRGGLVAMSSREALGLFDAALSIDRPCLAPARIDPAGIRSQAVSGVVAPLFADLVRVESGRSADDGESVLTRRLQGTTGKEQHAVVLRTVLSHTAVVLGHTGPDDVDPASTFQDLGFRSLTAIEFGNRLKAATGLALSSTLIFDYPTPAALTRHILGEIVGVRDQGQRHSPVRPVVDEPIAIVGSGCRFAGGVDSVDRLWELVFEGRDVVSGFPEDRGWDVAGLFDPDPDAVGRSYTRAGGFLDDVAGFDAAFFGISPAEATAMDPQQRLLLEVSWEALEHAGIDPQQLRGTSTGVFTGIINQAYGAASTDGEGYRMIGSASSVASGRVAYVLGLEGPAVSVDTACSSSLVALHLAVQSLRLGECDLALAGGVTVLSTPAVFPEFSRQRVLSPDGRCKAFAESADGMGFAEGAGVLVVERLSDARRLGHEILAVVRGSALNQDGASNGLTAPNGPSQQRVIRAALVNAGLSAADVDAVEAHGTGTVLGDPIEAQALSATYGRDRRDGRSLLLGSVKSNIGHTQAAAGVAGVIKMVQALRHGMLPRTLHADVPSPHVDWSSGAVSLLSESRPWPDTGAPRRAGVSSFGISGTNAHVILEQAPDVSDQPEPDGVRLPVVPWVLSGKSAEALTGQANRLLEYVRQRPDSDVSDIGFSLAGRSIFEHRAVVVGSDRDELIRGLTELIEGAPGRNVVHGRADTAGRTAFVFPGQGAQWLGMGADLYASFPAFAEAFDAVVDVLDKYLDRPLREIVWGHDEELLNSTEFAQPALFAVEVALFRLLWQWGLRPDFVLGHSVGELSAAHVAGVLSLPDAAALVVARGRLMQALPEGGAMFAVQADEDEIRSSLIDGVAVAAVNGPRSVVISGAEQAVHTIADRWGEQGRRIHRLSVSHAFHSPLMEPMLAEFAAIAESVAIAEPEIPIVSNLTAGQSDTHYGSARYWTRHVRETVRFADSVRFLESAGVTRFVEVGPTGGLAASIEESLSSPDVAVTIPVLRRGRAEPEALMLALGRSVVAGVSWSDLFDGTGARRIPLPSYAFQRRRFWLSSSVASGDAGRLGVGETGHGLLGAVVEQPDTGGVLLTGRLSLAVQPWLADHVVAGAVVFPNAGLVELIVRAGDEVDCGVVEELLLRAPLVLPAEGAVQVQVAVGPGGDAGQRTVSVYSRRGEGSGWVLHAEGALGPKGFAPDVSDLSVWPPVDAVEIDVADTYARLTAQGYVYGPAFRGLRAMWQRGSDLFAEVAVPADTGVRVTGFGVHPVVLDGALHAAIAATDGGGIALPSDWAGVCLHAGGADTVRVRISPAGADAVSLESVDGEGLPVFSVRSVTIRPVAAEELRAAAAALSGTGTDNVFEVVWSPGVVAADVALDVAAPVVVFEASASRREVVGEVHDLTHRVLAAVQSWLAQSISGTLIVMTRGAVALPGEGVEDLAGAAVWGLVRSAQTENPGRIVLADTDSDVDAATILAAGESQVVVRSGTVHTARLARVGVESTRPAVIFDPAGTVLITGGTGMAGAAIARHVVAEHGVRNLLLASRSGIEAAGVSELVAELTESGARVRVMPCDVADRDALAQLLADIPAEAPLKAVIHTAGVVDDAVFGSLTPERVDTVLRAKVDGAWNLHELTRDLNLPVFVLFSSMAGIVGSPGQANYAAANAFLDALAAHRRAQGSAAVSLAWGLWAQASGMTGHLGARDMARIGRGGLAAMSSQEALALFDTTLRIDRPCLAPARLELRALDSGTDVFPLLRTLAPTPLRRQVDTRRAVVRTNIDELPPAERRSELLEMIRGKAAVVLGFAGPDDIDPDYPFEDLGLDSMGAVELQNSLGAALGQPLPPGLVFEYPTTTELADHLLDDLSVEVNPG</sequence>
<dbReference type="InterPro" id="IPR036291">
    <property type="entry name" value="NAD(P)-bd_dom_sf"/>
</dbReference>
<dbReference type="PROSITE" id="PS50075">
    <property type="entry name" value="CARRIER"/>
    <property type="match status" value="2"/>
</dbReference>
<protein>
    <submittedName>
        <fullName evidence="9">SDR family NAD(P)-dependent oxidoreductase</fullName>
    </submittedName>
</protein>
<proteinExistence type="predicted"/>
<dbReference type="SUPFAM" id="SSF55048">
    <property type="entry name" value="Probable ACP-binding domain of malonyl-CoA ACP transacylase"/>
    <property type="match status" value="1"/>
</dbReference>
<evidence type="ECO:0000259" key="8">
    <source>
        <dbReference type="PROSITE" id="PS52019"/>
    </source>
</evidence>
<dbReference type="InterPro" id="IPR050091">
    <property type="entry name" value="PKS_NRPS_Biosynth_Enz"/>
</dbReference>
<feature type="region of interest" description="C-terminal hotdog fold" evidence="5">
    <location>
        <begin position="1877"/>
        <end position="2013"/>
    </location>
</feature>
<evidence type="ECO:0000256" key="4">
    <source>
        <dbReference type="ARBA" id="ARBA00023315"/>
    </source>
</evidence>
<feature type="active site" description="Proton acceptor; for dehydratase activity" evidence="5">
    <location>
        <position position="1774"/>
    </location>
</feature>
<reference evidence="9 10" key="1">
    <citation type="submission" date="2024-10" db="EMBL/GenBank/DDBJ databases">
        <title>The Natural Products Discovery Center: Release of the First 8490 Sequenced Strains for Exploring Actinobacteria Biosynthetic Diversity.</title>
        <authorList>
            <person name="Kalkreuter E."/>
            <person name="Kautsar S.A."/>
            <person name="Yang D."/>
            <person name="Bader C.D."/>
            <person name="Teijaro C.N."/>
            <person name="Fluegel L."/>
            <person name="Davis C.M."/>
            <person name="Simpson J.R."/>
            <person name="Lauterbach L."/>
            <person name="Steele A.D."/>
            <person name="Gui C."/>
            <person name="Meng S."/>
            <person name="Li G."/>
            <person name="Viehrig K."/>
            <person name="Ye F."/>
            <person name="Su P."/>
            <person name="Kiefer A.F."/>
            <person name="Nichols A."/>
            <person name="Cepeda A.J."/>
            <person name="Yan W."/>
            <person name="Fan B."/>
            <person name="Jiang Y."/>
            <person name="Adhikari A."/>
            <person name="Zheng C.-J."/>
            <person name="Schuster L."/>
            <person name="Cowan T.M."/>
            <person name="Smanski M.J."/>
            <person name="Chevrette M.G."/>
            <person name="De Carvalho L.P.S."/>
            <person name="Shen B."/>
        </authorList>
    </citation>
    <scope>NUCLEOTIDE SEQUENCE [LARGE SCALE GENOMIC DNA]</scope>
    <source>
        <strain evidence="9 10">NPDC002593</strain>
    </source>
</reference>
<name>A0ABW6SAB2_9NOCA</name>
<dbReference type="InterPro" id="IPR049552">
    <property type="entry name" value="PKS_DH_N"/>
</dbReference>
<dbReference type="RefSeq" id="WP_387406335.1">
    <property type="nucleotide sequence ID" value="NZ_JBIAQY010000017.1"/>
</dbReference>
<dbReference type="SMART" id="SM00825">
    <property type="entry name" value="PKS_KS"/>
    <property type="match status" value="1"/>
</dbReference>
<dbReference type="SUPFAM" id="SSF53901">
    <property type="entry name" value="Thiolase-like"/>
    <property type="match status" value="1"/>
</dbReference>
<dbReference type="InterPro" id="IPR013968">
    <property type="entry name" value="PKS_KR"/>
</dbReference>
<dbReference type="PROSITE" id="PS52004">
    <property type="entry name" value="KS3_2"/>
    <property type="match status" value="1"/>
</dbReference>
<dbReference type="InterPro" id="IPR055123">
    <property type="entry name" value="SpnB-like_Rossmann"/>
</dbReference>
<dbReference type="Pfam" id="PF00109">
    <property type="entry name" value="ketoacyl-synt"/>
    <property type="match status" value="1"/>
</dbReference>
<dbReference type="Gene3D" id="3.30.70.3290">
    <property type="match status" value="2"/>
</dbReference>
<dbReference type="InterPro" id="IPR020807">
    <property type="entry name" value="PKS_DH"/>
</dbReference>
<dbReference type="CDD" id="cd08956">
    <property type="entry name" value="KR_3_FAS_SDR_x"/>
    <property type="match status" value="2"/>
</dbReference>
<dbReference type="InterPro" id="IPR018201">
    <property type="entry name" value="Ketoacyl_synth_AS"/>
</dbReference>
<dbReference type="InterPro" id="IPR057326">
    <property type="entry name" value="KR_dom"/>
</dbReference>
<evidence type="ECO:0000313" key="10">
    <source>
        <dbReference type="Proteomes" id="UP001601992"/>
    </source>
</evidence>
<evidence type="ECO:0000313" key="9">
    <source>
        <dbReference type="EMBL" id="MFF3573247.1"/>
    </source>
</evidence>
<gene>
    <name evidence="9" type="ORF">ACFYXQ_36350</name>
</gene>
<dbReference type="Pfam" id="PF16197">
    <property type="entry name" value="KAsynt_C_assoc"/>
    <property type="match status" value="1"/>
</dbReference>
<feature type="domain" description="PKS/mFAS DH" evidence="8">
    <location>
        <begin position="1742"/>
        <end position="2013"/>
    </location>
</feature>
<keyword evidence="1" id="KW-0596">Phosphopantetheine</keyword>
<evidence type="ECO:0000256" key="5">
    <source>
        <dbReference type="PROSITE-ProRule" id="PRU01363"/>
    </source>
</evidence>
<dbReference type="PROSITE" id="PS00606">
    <property type="entry name" value="KS3_1"/>
    <property type="match status" value="1"/>
</dbReference>
<dbReference type="Pfam" id="PF22953">
    <property type="entry name" value="SpnB_Rossmann"/>
    <property type="match status" value="2"/>
</dbReference>
<dbReference type="SUPFAM" id="SSF51735">
    <property type="entry name" value="NAD(P)-binding Rossmann-fold domains"/>
    <property type="match status" value="4"/>
</dbReference>
<dbReference type="Pfam" id="PF14765">
    <property type="entry name" value="PS-DH"/>
    <property type="match status" value="1"/>
</dbReference>
<dbReference type="PANTHER" id="PTHR43775:SF51">
    <property type="entry name" value="INACTIVE PHENOLPHTHIOCEROL SYNTHESIS POLYKETIDE SYNTHASE TYPE I PKS1-RELATED"/>
    <property type="match status" value="1"/>
</dbReference>
<dbReference type="InterPro" id="IPR042104">
    <property type="entry name" value="PKS_dehydratase_sf"/>
</dbReference>
<dbReference type="InterPro" id="IPR049551">
    <property type="entry name" value="PKS_DH_C"/>
</dbReference>
<evidence type="ECO:0000256" key="2">
    <source>
        <dbReference type="ARBA" id="ARBA00022553"/>
    </source>
</evidence>
<accession>A0ABW6SAB2</accession>
<feature type="domain" description="Ketosynthase family 3 (KS3)" evidence="7">
    <location>
        <begin position="857"/>
        <end position="1279"/>
    </location>
</feature>
<dbReference type="Pfam" id="PF08659">
    <property type="entry name" value="KR"/>
    <property type="match status" value="2"/>
</dbReference>
<dbReference type="InterPro" id="IPR020806">
    <property type="entry name" value="PKS_PP-bd"/>
</dbReference>
<dbReference type="InterPro" id="IPR001227">
    <property type="entry name" value="Ac_transferase_dom_sf"/>
</dbReference>
<evidence type="ECO:0000259" key="6">
    <source>
        <dbReference type="PROSITE" id="PS50075"/>
    </source>
</evidence>
<evidence type="ECO:0000259" key="7">
    <source>
        <dbReference type="PROSITE" id="PS52004"/>
    </source>
</evidence>
<feature type="domain" description="Carrier" evidence="6">
    <location>
        <begin position="2454"/>
        <end position="2529"/>
    </location>
</feature>
<dbReference type="InterPro" id="IPR020841">
    <property type="entry name" value="PKS_Beta-ketoAc_synthase_dom"/>
</dbReference>